<organism evidence="2 3">
    <name type="scientific">Streptomyces ossamyceticus</name>
    <dbReference type="NCBI Taxonomy" id="249581"/>
    <lineage>
        <taxon>Bacteria</taxon>
        <taxon>Bacillati</taxon>
        <taxon>Actinomycetota</taxon>
        <taxon>Actinomycetes</taxon>
        <taxon>Kitasatosporales</taxon>
        <taxon>Streptomycetaceae</taxon>
        <taxon>Streptomyces</taxon>
    </lineage>
</organism>
<dbReference type="EMBL" id="JBEXPZ010000019">
    <property type="protein sequence ID" value="MET9846102.1"/>
    <property type="molecule type" value="Genomic_DNA"/>
</dbReference>
<evidence type="ECO:0000313" key="3">
    <source>
        <dbReference type="Proteomes" id="UP001550210"/>
    </source>
</evidence>
<comment type="caution">
    <text evidence="2">The sequence shown here is derived from an EMBL/GenBank/DDBJ whole genome shotgun (WGS) entry which is preliminary data.</text>
</comment>
<keyword evidence="3" id="KW-1185">Reference proteome</keyword>
<evidence type="ECO:0000256" key="1">
    <source>
        <dbReference type="SAM" id="Phobius"/>
    </source>
</evidence>
<reference evidence="2 3" key="1">
    <citation type="submission" date="2024-06" db="EMBL/GenBank/DDBJ databases">
        <title>The Natural Products Discovery Center: Release of the First 8490 Sequenced Strains for Exploring Actinobacteria Biosynthetic Diversity.</title>
        <authorList>
            <person name="Kalkreuter E."/>
            <person name="Kautsar S.A."/>
            <person name="Yang D."/>
            <person name="Bader C.D."/>
            <person name="Teijaro C.N."/>
            <person name="Fluegel L."/>
            <person name="Davis C.M."/>
            <person name="Simpson J.R."/>
            <person name="Lauterbach L."/>
            <person name="Steele A.D."/>
            <person name="Gui C."/>
            <person name="Meng S."/>
            <person name="Li G."/>
            <person name="Viehrig K."/>
            <person name="Ye F."/>
            <person name="Su P."/>
            <person name="Kiefer A.F."/>
            <person name="Nichols A."/>
            <person name="Cepeda A.J."/>
            <person name="Yan W."/>
            <person name="Fan B."/>
            <person name="Jiang Y."/>
            <person name="Adhikari A."/>
            <person name="Zheng C.-J."/>
            <person name="Schuster L."/>
            <person name="Cowan T.M."/>
            <person name="Smanski M.J."/>
            <person name="Chevrette M.G."/>
            <person name="De Carvalho L.P.S."/>
            <person name="Shen B."/>
        </authorList>
    </citation>
    <scope>NUCLEOTIDE SEQUENCE [LARGE SCALE GENOMIC DNA]</scope>
    <source>
        <strain evidence="2 3">NPDC006434</strain>
    </source>
</reference>
<dbReference type="RefSeq" id="WP_355397470.1">
    <property type="nucleotide sequence ID" value="NZ_JBEGHN010000002.1"/>
</dbReference>
<feature type="transmembrane region" description="Helical" evidence="1">
    <location>
        <begin position="12"/>
        <end position="33"/>
    </location>
</feature>
<proteinExistence type="predicted"/>
<accession>A0ABV2UX41</accession>
<protein>
    <submittedName>
        <fullName evidence="2">Uncharacterized protein</fullName>
    </submittedName>
</protein>
<dbReference type="Proteomes" id="UP001550210">
    <property type="component" value="Unassembled WGS sequence"/>
</dbReference>
<gene>
    <name evidence="2" type="ORF">ABZZ21_16350</name>
</gene>
<keyword evidence="1" id="KW-0472">Membrane</keyword>
<keyword evidence="1" id="KW-0812">Transmembrane</keyword>
<keyword evidence="1" id="KW-1133">Transmembrane helix</keyword>
<evidence type="ECO:0000313" key="2">
    <source>
        <dbReference type="EMBL" id="MET9846102.1"/>
    </source>
</evidence>
<name>A0ABV2UX41_9ACTN</name>
<sequence>MKNTGNTGNARIIRTLSALALIMALPLGATVAVRSGPSVALSVNGWQ</sequence>